<comment type="caution">
    <text evidence="1">The sequence shown here is derived from an EMBL/GenBank/DDBJ whole genome shotgun (WGS) entry which is preliminary data.</text>
</comment>
<evidence type="ECO:0000313" key="2">
    <source>
        <dbReference type="Proteomes" id="UP001054837"/>
    </source>
</evidence>
<name>A0AAV4R5V9_9ARAC</name>
<sequence>MVGKVKTKDGRKSKNKGCFSSICTLESGSLITGGPGSPVRPGGSGDVLYMQVGVWITRKCCWCLDRVGFWITLIQKPTHNSSDAETNVIQTPTTLTSDPDSNVHIQDIAPIATTARTIREARTANNE</sequence>
<organism evidence="1 2">
    <name type="scientific">Caerostris darwini</name>
    <dbReference type="NCBI Taxonomy" id="1538125"/>
    <lineage>
        <taxon>Eukaryota</taxon>
        <taxon>Metazoa</taxon>
        <taxon>Ecdysozoa</taxon>
        <taxon>Arthropoda</taxon>
        <taxon>Chelicerata</taxon>
        <taxon>Arachnida</taxon>
        <taxon>Araneae</taxon>
        <taxon>Araneomorphae</taxon>
        <taxon>Entelegynae</taxon>
        <taxon>Araneoidea</taxon>
        <taxon>Araneidae</taxon>
        <taxon>Caerostris</taxon>
    </lineage>
</organism>
<keyword evidence="2" id="KW-1185">Reference proteome</keyword>
<accession>A0AAV4R5V9</accession>
<gene>
    <name evidence="1" type="ORF">CDAR_192411</name>
</gene>
<proteinExistence type="predicted"/>
<dbReference type="Proteomes" id="UP001054837">
    <property type="component" value="Unassembled WGS sequence"/>
</dbReference>
<protein>
    <submittedName>
        <fullName evidence="1">Uncharacterized protein</fullName>
    </submittedName>
</protein>
<dbReference type="AlphaFoldDB" id="A0AAV4R5V9"/>
<reference evidence="1 2" key="1">
    <citation type="submission" date="2021-06" db="EMBL/GenBank/DDBJ databases">
        <title>Caerostris darwini draft genome.</title>
        <authorList>
            <person name="Kono N."/>
            <person name="Arakawa K."/>
        </authorList>
    </citation>
    <scope>NUCLEOTIDE SEQUENCE [LARGE SCALE GENOMIC DNA]</scope>
</reference>
<dbReference type="EMBL" id="BPLQ01005730">
    <property type="protein sequence ID" value="GIY16855.1"/>
    <property type="molecule type" value="Genomic_DNA"/>
</dbReference>
<evidence type="ECO:0000313" key="1">
    <source>
        <dbReference type="EMBL" id="GIY16855.1"/>
    </source>
</evidence>